<accession>A0A517YG22</accession>
<dbReference type="InterPro" id="IPR022781">
    <property type="entry name" value="Flagellar_biosynth_FliO"/>
</dbReference>
<keyword evidence="4 7" id="KW-1133">Transmembrane helix</keyword>
<dbReference type="Pfam" id="PF04347">
    <property type="entry name" value="FliO"/>
    <property type="match status" value="1"/>
</dbReference>
<dbReference type="RefSeq" id="WP_145092551.1">
    <property type="nucleotide sequence ID" value="NZ_CP036274.1"/>
</dbReference>
<sequence length="286" mass="29913" precursor="true">MLVVRHQPSIAAALLAAVLSGAGWCCPLSAMGEEYGAVRAPALQASRVTPAPLPTGAVPARSHYTAGGNAPVALNSNEPIAPNYAPAHRAGQFVEPAMHEAPAQLNPIAPQPIALTPRGSTTNKALLRTPASGWGALTNVGASLGFVLAAFLCVAWLSKRYLPKAAGPLPKEVVEQLGWAPLAGRQQMHLVRIGNKLVLLAITPGSSAEALSEVTEPTEVERLSSICRRTKQGSSTQAFRQVINELERQPARGFVDTDPRPARPTTSPSSATQSAARPQPGRPLHG</sequence>
<dbReference type="KEGG" id="aagg:ETAA8_42580"/>
<keyword evidence="9" id="KW-1185">Reference proteome</keyword>
<keyword evidence="8" id="KW-0966">Cell projection</keyword>
<keyword evidence="5 7" id="KW-0472">Membrane</keyword>
<keyword evidence="8" id="KW-0969">Cilium</keyword>
<evidence type="ECO:0000256" key="4">
    <source>
        <dbReference type="ARBA" id="ARBA00022989"/>
    </source>
</evidence>
<organism evidence="8 9">
    <name type="scientific">Anatilimnocola aggregata</name>
    <dbReference type="NCBI Taxonomy" id="2528021"/>
    <lineage>
        <taxon>Bacteria</taxon>
        <taxon>Pseudomonadati</taxon>
        <taxon>Planctomycetota</taxon>
        <taxon>Planctomycetia</taxon>
        <taxon>Pirellulales</taxon>
        <taxon>Pirellulaceae</taxon>
        <taxon>Anatilimnocola</taxon>
    </lineage>
</organism>
<dbReference type="GO" id="GO:0044781">
    <property type="term" value="P:bacterial-type flagellum organization"/>
    <property type="evidence" value="ECO:0007669"/>
    <property type="project" value="InterPro"/>
</dbReference>
<evidence type="ECO:0000256" key="2">
    <source>
        <dbReference type="ARBA" id="ARBA00022475"/>
    </source>
</evidence>
<evidence type="ECO:0000313" key="9">
    <source>
        <dbReference type="Proteomes" id="UP000315017"/>
    </source>
</evidence>
<dbReference type="EMBL" id="CP036274">
    <property type="protein sequence ID" value="QDU29151.1"/>
    <property type="molecule type" value="Genomic_DNA"/>
</dbReference>
<dbReference type="Proteomes" id="UP000315017">
    <property type="component" value="Chromosome"/>
</dbReference>
<keyword evidence="3 7" id="KW-0812">Transmembrane</keyword>
<evidence type="ECO:0000256" key="1">
    <source>
        <dbReference type="ARBA" id="ARBA00004236"/>
    </source>
</evidence>
<dbReference type="GO" id="GO:0016020">
    <property type="term" value="C:membrane"/>
    <property type="evidence" value="ECO:0007669"/>
    <property type="project" value="InterPro"/>
</dbReference>
<evidence type="ECO:0000256" key="3">
    <source>
        <dbReference type="ARBA" id="ARBA00022692"/>
    </source>
</evidence>
<proteinExistence type="predicted"/>
<evidence type="ECO:0000256" key="5">
    <source>
        <dbReference type="ARBA" id="ARBA00023136"/>
    </source>
</evidence>
<reference evidence="8 9" key="1">
    <citation type="submission" date="2019-02" db="EMBL/GenBank/DDBJ databases">
        <title>Deep-cultivation of Planctomycetes and their phenomic and genomic characterization uncovers novel biology.</title>
        <authorList>
            <person name="Wiegand S."/>
            <person name="Jogler M."/>
            <person name="Boedeker C."/>
            <person name="Pinto D."/>
            <person name="Vollmers J."/>
            <person name="Rivas-Marin E."/>
            <person name="Kohn T."/>
            <person name="Peeters S.H."/>
            <person name="Heuer A."/>
            <person name="Rast P."/>
            <person name="Oberbeckmann S."/>
            <person name="Bunk B."/>
            <person name="Jeske O."/>
            <person name="Meyerdierks A."/>
            <person name="Storesund J.E."/>
            <person name="Kallscheuer N."/>
            <person name="Luecker S."/>
            <person name="Lage O.M."/>
            <person name="Pohl T."/>
            <person name="Merkel B.J."/>
            <person name="Hornburger P."/>
            <person name="Mueller R.-W."/>
            <person name="Bruemmer F."/>
            <person name="Labrenz M."/>
            <person name="Spormann A.M."/>
            <person name="Op den Camp H."/>
            <person name="Overmann J."/>
            <person name="Amann R."/>
            <person name="Jetten M.S.M."/>
            <person name="Mascher T."/>
            <person name="Medema M.H."/>
            <person name="Devos D.P."/>
            <person name="Kaster A.-K."/>
            <person name="Ovreas L."/>
            <person name="Rohde M."/>
            <person name="Galperin M.Y."/>
            <person name="Jogler C."/>
        </authorList>
    </citation>
    <scope>NUCLEOTIDE SEQUENCE [LARGE SCALE GENOMIC DNA]</scope>
    <source>
        <strain evidence="8 9">ETA_A8</strain>
    </source>
</reference>
<keyword evidence="8" id="KW-0282">Flagellum</keyword>
<evidence type="ECO:0000256" key="7">
    <source>
        <dbReference type="SAM" id="Phobius"/>
    </source>
</evidence>
<protein>
    <submittedName>
        <fullName evidence="8">Flagellar biosynthesis protein, FliO</fullName>
    </submittedName>
</protein>
<dbReference type="AlphaFoldDB" id="A0A517YG22"/>
<evidence type="ECO:0000256" key="6">
    <source>
        <dbReference type="SAM" id="MobiDB-lite"/>
    </source>
</evidence>
<evidence type="ECO:0000313" key="8">
    <source>
        <dbReference type="EMBL" id="QDU29151.1"/>
    </source>
</evidence>
<feature type="transmembrane region" description="Helical" evidence="7">
    <location>
        <begin position="136"/>
        <end position="157"/>
    </location>
</feature>
<comment type="subcellular location">
    <subcellularLocation>
        <location evidence="1">Cell membrane</location>
    </subcellularLocation>
</comment>
<feature type="compositionally biased region" description="Low complexity" evidence="6">
    <location>
        <begin position="263"/>
        <end position="279"/>
    </location>
</feature>
<dbReference type="OrthoDB" id="212262at2"/>
<feature type="compositionally biased region" description="Basic and acidic residues" evidence="6">
    <location>
        <begin position="245"/>
        <end position="261"/>
    </location>
</feature>
<gene>
    <name evidence="8" type="ORF">ETAA8_42580</name>
</gene>
<feature type="region of interest" description="Disordered" evidence="6">
    <location>
        <begin position="245"/>
        <end position="286"/>
    </location>
</feature>
<keyword evidence="2" id="KW-1003">Cell membrane</keyword>
<name>A0A517YG22_9BACT</name>